<dbReference type="GO" id="GO:0005524">
    <property type="term" value="F:ATP binding"/>
    <property type="evidence" value="ECO:0007669"/>
    <property type="project" value="UniProtKB-KW"/>
</dbReference>
<protein>
    <submittedName>
        <fullName evidence="6">Serine/threonine-protein kinase PrkC</fullName>
        <ecNumber evidence="6">2.7.11.1</ecNumber>
    </submittedName>
</protein>
<evidence type="ECO:0000256" key="3">
    <source>
        <dbReference type="ARBA" id="ARBA00022777"/>
    </source>
</evidence>
<gene>
    <name evidence="6" type="primary">prkC_5</name>
    <name evidence="6" type="ORF">Pan44_13490</name>
</gene>
<keyword evidence="1 6" id="KW-0808">Transferase</keyword>
<accession>A0A517SB19</accession>
<dbReference type="SMART" id="SM00220">
    <property type="entry name" value="S_TKc"/>
    <property type="match status" value="1"/>
</dbReference>
<dbReference type="EC" id="2.7.11.1" evidence="6"/>
<dbReference type="GO" id="GO:0004674">
    <property type="term" value="F:protein serine/threonine kinase activity"/>
    <property type="evidence" value="ECO:0007669"/>
    <property type="project" value="UniProtKB-EC"/>
</dbReference>
<dbReference type="AlphaFoldDB" id="A0A517SB19"/>
<dbReference type="InterPro" id="IPR000719">
    <property type="entry name" value="Prot_kinase_dom"/>
</dbReference>
<proteinExistence type="predicted"/>
<sequence length="412" mass="45377">MLKMVSHLPTAGSDWSPPVLPQLPTDRFSSHSMTACALPSPVTLNPSALDPTLAYAASPGSDSAPQGDGQQLAEEFQRMLRRDDVSWEQTYTLVERLGAGGQGIVFLADRYGAFDVKFRLALKFFRPDGYASVKAYRDEMGRLARVAMELASVQQDHLLDIFNVIELKGIHVQAMEWVDGFDLRYLLTPRTLDEAREGMDPQRWQYMNDVIVTKTSSQLRLKPGVATAILRECLSGIAAMHRSQLTHGDLKPANIMVKRTGNCKIIDFGSAALADEPTTRPLWTPRYAAVEVLEGAAHTAASDLASLGYIFYEMLSGQFPFADCSDGPDLVQAKHDLAENLPDRLPRDVAQNANLLHLLGGLIAPDPAKRFATAEAAELAPNGAAAFHRELIRSNLASEYENELRLWISEIE</sequence>
<keyword evidence="7" id="KW-1185">Reference proteome</keyword>
<evidence type="ECO:0000313" key="7">
    <source>
        <dbReference type="Proteomes" id="UP000315700"/>
    </source>
</evidence>
<evidence type="ECO:0000256" key="2">
    <source>
        <dbReference type="ARBA" id="ARBA00022741"/>
    </source>
</evidence>
<dbReference type="InterPro" id="IPR008271">
    <property type="entry name" value="Ser/Thr_kinase_AS"/>
</dbReference>
<dbReference type="EMBL" id="CP036271">
    <property type="protein sequence ID" value="QDT53333.1"/>
    <property type="molecule type" value="Genomic_DNA"/>
</dbReference>
<keyword evidence="4" id="KW-0067">ATP-binding</keyword>
<evidence type="ECO:0000256" key="1">
    <source>
        <dbReference type="ARBA" id="ARBA00022679"/>
    </source>
</evidence>
<evidence type="ECO:0000313" key="6">
    <source>
        <dbReference type="EMBL" id="QDT53333.1"/>
    </source>
</evidence>
<dbReference type="Gene3D" id="3.30.200.20">
    <property type="entry name" value="Phosphorylase Kinase, domain 1"/>
    <property type="match status" value="1"/>
</dbReference>
<keyword evidence="3 6" id="KW-0418">Kinase</keyword>
<keyword evidence="2" id="KW-0547">Nucleotide-binding</keyword>
<dbReference type="Gene3D" id="1.10.510.10">
    <property type="entry name" value="Transferase(Phosphotransferase) domain 1"/>
    <property type="match status" value="1"/>
</dbReference>
<dbReference type="InParanoid" id="A0A517SB19"/>
<name>A0A517SB19_9PLAN</name>
<dbReference type="PANTHER" id="PTHR43289">
    <property type="entry name" value="MITOGEN-ACTIVATED PROTEIN KINASE KINASE KINASE 20-RELATED"/>
    <property type="match status" value="1"/>
</dbReference>
<reference evidence="6 7" key="1">
    <citation type="submission" date="2019-02" db="EMBL/GenBank/DDBJ databases">
        <title>Deep-cultivation of Planctomycetes and their phenomic and genomic characterization uncovers novel biology.</title>
        <authorList>
            <person name="Wiegand S."/>
            <person name="Jogler M."/>
            <person name="Boedeker C."/>
            <person name="Pinto D."/>
            <person name="Vollmers J."/>
            <person name="Rivas-Marin E."/>
            <person name="Kohn T."/>
            <person name="Peeters S.H."/>
            <person name="Heuer A."/>
            <person name="Rast P."/>
            <person name="Oberbeckmann S."/>
            <person name="Bunk B."/>
            <person name="Jeske O."/>
            <person name="Meyerdierks A."/>
            <person name="Storesund J.E."/>
            <person name="Kallscheuer N."/>
            <person name="Luecker S."/>
            <person name="Lage O.M."/>
            <person name="Pohl T."/>
            <person name="Merkel B.J."/>
            <person name="Hornburger P."/>
            <person name="Mueller R.-W."/>
            <person name="Bruemmer F."/>
            <person name="Labrenz M."/>
            <person name="Spormann A.M."/>
            <person name="Op den Camp H."/>
            <person name="Overmann J."/>
            <person name="Amann R."/>
            <person name="Jetten M.S.M."/>
            <person name="Mascher T."/>
            <person name="Medema M.H."/>
            <person name="Devos D.P."/>
            <person name="Kaster A.-K."/>
            <person name="Ovreas L."/>
            <person name="Rohde M."/>
            <person name="Galperin M.Y."/>
            <person name="Jogler C."/>
        </authorList>
    </citation>
    <scope>NUCLEOTIDE SEQUENCE [LARGE SCALE GENOMIC DNA]</scope>
    <source>
        <strain evidence="6 7">Pan44</strain>
    </source>
</reference>
<evidence type="ECO:0000259" key="5">
    <source>
        <dbReference type="PROSITE" id="PS50011"/>
    </source>
</evidence>
<dbReference type="SUPFAM" id="SSF56112">
    <property type="entry name" value="Protein kinase-like (PK-like)"/>
    <property type="match status" value="1"/>
</dbReference>
<dbReference type="Proteomes" id="UP000315700">
    <property type="component" value="Chromosome"/>
</dbReference>
<dbReference type="KEGG" id="ccos:Pan44_13490"/>
<dbReference type="PANTHER" id="PTHR43289:SF6">
    <property type="entry name" value="SERINE_THREONINE-PROTEIN KINASE NEKL-3"/>
    <property type="match status" value="1"/>
</dbReference>
<evidence type="ECO:0000256" key="4">
    <source>
        <dbReference type="ARBA" id="ARBA00022840"/>
    </source>
</evidence>
<dbReference type="Pfam" id="PF00069">
    <property type="entry name" value="Pkinase"/>
    <property type="match status" value="1"/>
</dbReference>
<dbReference type="PROSITE" id="PS50011">
    <property type="entry name" value="PROTEIN_KINASE_DOM"/>
    <property type="match status" value="1"/>
</dbReference>
<dbReference type="PROSITE" id="PS00108">
    <property type="entry name" value="PROTEIN_KINASE_ST"/>
    <property type="match status" value="1"/>
</dbReference>
<organism evidence="6 7">
    <name type="scientific">Caulifigura coniformis</name>
    <dbReference type="NCBI Taxonomy" id="2527983"/>
    <lineage>
        <taxon>Bacteria</taxon>
        <taxon>Pseudomonadati</taxon>
        <taxon>Planctomycetota</taxon>
        <taxon>Planctomycetia</taxon>
        <taxon>Planctomycetales</taxon>
        <taxon>Planctomycetaceae</taxon>
        <taxon>Caulifigura</taxon>
    </lineage>
</organism>
<feature type="domain" description="Protein kinase" evidence="5">
    <location>
        <begin position="91"/>
        <end position="391"/>
    </location>
</feature>
<dbReference type="InterPro" id="IPR011009">
    <property type="entry name" value="Kinase-like_dom_sf"/>
</dbReference>
<dbReference type="CDD" id="cd14014">
    <property type="entry name" value="STKc_PknB_like"/>
    <property type="match status" value="1"/>
</dbReference>